<dbReference type="Proteomes" id="UP000579281">
    <property type="component" value="Unassembled WGS sequence"/>
</dbReference>
<feature type="non-terminal residue" evidence="1">
    <location>
        <position position="1"/>
    </location>
</feature>
<proteinExistence type="predicted"/>
<dbReference type="RefSeq" id="WP_207727099.1">
    <property type="nucleotide sequence ID" value="NZ_JACHEN010000028.1"/>
</dbReference>
<gene>
    <name evidence="1" type="ORF">HNQ80_003882</name>
</gene>
<evidence type="ECO:0000313" key="2">
    <source>
        <dbReference type="Proteomes" id="UP000579281"/>
    </source>
</evidence>
<protein>
    <submittedName>
        <fullName evidence="1">Uncharacterized protein</fullName>
    </submittedName>
</protein>
<comment type="caution">
    <text evidence="1">The sequence shown here is derived from an EMBL/GenBank/DDBJ whole genome shotgun (WGS) entry which is preliminary data.</text>
</comment>
<dbReference type="AlphaFoldDB" id="A0A841L5R7"/>
<name>A0A841L5R7_9FIRM</name>
<sequence length="64" mass="7198">QTLYKKIRVMLIATAHVANEISSSKTLEISVAQNQRYAKRIYAGLILTLCSFQRPKFVSLVLAT</sequence>
<reference evidence="1 2" key="1">
    <citation type="submission" date="2020-08" db="EMBL/GenBank/DDBJ databases">
        <title>Genomic Encyclopedia of Type Strains, Phase IV (KMG-IV): sequencing the most valuable type-strain genomes for metagenomic binning, comparative biology and taxonomic classification.</title>
        <authorList>
            <person name="Goeker M."/>
        </authorList>
    </citation>
    <scope>NUCLEOTIDE SEQUENCE [LARGE SCALE GENOMIC DNA]</scope>
    <source>
        <strain evidence="1 2">DSM 103526</strain>
    </source>
</reference>
<keyword evidence="2" id="KW-1185">Reference proteome</keyword>
<accession>A0A841L5R7</accession>
<organism evidence="1 2">
    <name type="scientific">Anaerosolibacter carboniphilus</name>
    <dbReference type="NCBI Taxonomy" id="1417629"/>
    <lineage>
        <taxon>Bacteria</taxon>
        <taxon>Bacillati</taxon>
        <taxon>Bacillota</taxon>
        <taxon>Clostridia</taxon>
        <taxon>Peptostreptococcales</taxon>
        <taxon>Thermotaleaceae</taxon>
        <taxon>Anaerosolibacter</taxon>
    </lineage>
</organism>
<evidence type="ECO:0000313" key="1">
    <source>
        <dbReference type="EMBL" id="MBB6217759.1"/>
    </source>
</evidence>
<dbReference type="EMBL" id="JACHEN010000028">
    <property type="protein sequence ID" value="MBB6217759.1"/>
    <property type="molecule type" value="Genomic_DNA"/>
</dbReference>